<dbReference type="Gene3D" id="3.10.490.20">
    <property type="match status" value="1"/>
</dbReference>
<protein>
    <recommendedName>
        <fullName evidence="1">Dynein heavy chain C-terminal domain-containing protein</fullName>
    </recommendedName>
</protein>
<name>A0A7R8YTQ7_HERIL</name>
<organism evidence="2 3">
    <name type="scientific">Hermetia illucens</name>
    <name type="common">Black soldier fly</name>
    <dbReference type="NCBI Taxonomy" id="343691"/>
    <lineage>
        <taxon>Eukaryota</taxon>
        <taxon>Metazoa</taxon>
        <taxon>Ecdysozoa</taxon>
        <taxon>Arthropoda</taxon>
        <taxon>Hexapoda</taxon>
        <taxon>Insecta</taxon>
        <taxon>Pterygota</taxon>
        <taxon>Neoptera</taxon>
        <taxon>Endopterygota</taxon>
        <taxon>Diptera</taxon>
        <taxon>Brachycera</taxon>
        <taxon>Stratiomyomorpha</taxon>
        <taxon>Stratiomyidae</taxon>
        <taxon>Hermetiinae</taxon>
        <taxon>Hermetia</taxon>
    </lineage>
</organism>
<dbReference type="OrthoDB" id="447173at2759"/>
<keyword evidence="3" id="KW-1185">Reference proteome</keyword>
<gene>
    <name evidence="2" type="ORF">HERILL_LOCUS7547</name>
</gene>
<dbReference type="EMBL" id="LR899011">
    <property type="protein sequence ID" value="CAD7084664.1"/>
    <property type="molecule type" value="Genomic_DNA"/>
</dbReference>
<reference evidence="2 3" key="1">
    <citation type="submission" date="2020-11" db="EMBL/GenBank/DDBJ databases">
        <authorList>
            <person name="Wallbank WR R."/>
            <person name="Pardo Diaz C."/>
            <person name="Kozak K."/>
            <person name="Martin S."/>
            <person name="Jiggins C."/>
            <person name="Moest M."/>
            <person name="Warren A I."/>
            <person name="Generalovic N T."/>
            <person name="Byers J.R.P. K."/>
            <person name="Montejo-Kovacevich G."/>
            <person name="Yen C E."/>
        </authorList>
    </citation>
    <scope>NUCLEOTIDE SEQUENCE [LARGE SCALE GENOMIC DNA]</scope>
</reference>
<dbReference type="Proteomes" id="UP000594454">
    <property type="component" value="Chromosome 3"/>
</dbReference>
<evidence type="ECO:0000313" key="2">
    <source>
        <dbReference type="EMBL" id="CAD7084664.1"/>
    </source>
</evidence>
<evidence type="ECO:0000259" key="1">
    <source>
        <dbReference type="Pfam" id="PF18199"/>
    </source>
</evidence>
<feature type="domain" description="Dynein heavy chain C-terminal" evidence="1">
    <location>
        <begin position="2"/>
        <end position="178"/>
    </location>
</feature>
<dbReference type="Pfam" id="PF18199">
    <property type="entry name" value="Dynein_C"/>
    <property type="match status" value="1"/>
</dbReference>
<proteinExistence type="predicted"/>
<dbReference type="AlphaFoldDB" id="A0A7R8YTQ7"/>
<evidence type="ECO:0000313" key="3">
    <source>
        <dbReference type="Proteomes" id="UP000594454"/>
    </source>
</evidence>
<dbReference type="InterPro" id="IPR041228">
    <property type="entry name" value="Dynein_C"/>
</dbReference>
<accession>A0A7R8YTQ7</accession>
<sequence>MVPLSWKKLWSGPKSITDYIKAAVVRASEAERRYKTDFHLDFSNEINLANVFNPEAFLSSLKLVNAQRLGKSASELILTLNPLASNLVAVKLAPLMVDGARFDGNNLIISSGKSQNVGNRTPEFNVTFTEKDSGRKHVSDNIDLPLYTNAAREKLICNIAVPTRESLNAVIFSGAALYIPDILNA</sequence>
<dbReference type="InParanoid" id="A0A7R8YTQ7"/>
<dbReference type="InterPro" id="IPR043160">
    <property type="entry name" value="Dynein_C_barrel"/>
</dbReference>